<dbReference type="InterPro" id="IPR035906">
    <property type="entry name" value="MetI-like_sf"/>
</dbReference>
<dbReference type="CDD" id="cd06261">
    <property type="entry name" value="TM_PBP2"/>
    <property type="match status" value="1"/>
</dbReference>
<dbReference type="SUPFAM" id="SSF161098">
    <property type="entry name" value="MetI-like"/>
    <property type="match status" value="1"/>
</dbReference>
<protein>
    <submittedName>
        <fullName evidence="9">ABC transporter permease</fullName>
    </submittedName>
</protein>
<keyword evidence="4 7" id="KW-0812">Transmembrane</keyword>
<organism evidence="9 10">
    <name type="scientific">Dictyobacter kobayashii</name>
    <dbReference type="NCBI Taxonomy" id="2014872"/>
    <lineage>
        <taxon>Bacteria</taxon>
        <taxon>Bacillati</taxon>
        <taxon>Chloroflexota</taxon>
        <taxon>Ktedonobacteria</taxon>
        <taxon>Ktedonobacterales</taxon>
        <taxon>Dictyobacteraceae</taxon>
        <taxon>Dictyobacter</taxon>
    </lineage>
</organism>
<dbReference type="Gene3D" id="1.10.3720.10">
    <property type="entry name" value="MetI-like"/>
    <property type="match status" value="1"/>
</dbReference>
<evidence type="ECO:0000256" key="7">
    <source>
        <dbReference type="RuleBase" id="RU363032"/>
    </source>
</evidence>
<keyword evidence="10" id="KW-1185">Reference proteome</keyword>
<name>A0A402AVC5_9CHLR</name>
<comment type="caution">
    <text evidence="9">The sequence shown here is derived from an EMBL/GenBank/DDBJ whole genome shotgun (WGS) entry which is preliminary data.</text>
</comment>
<evidence type="ECO:0000313" key="10">
    <source>
        <dbReference type="Proteomes" id="UP000287188"/>
    </source>
</evidence>
<feature type="transmembrane region" description="Helical" evidence="7">
    <location>
        <begin position="124"/>
        <end position="144"/>
    </location>
</feature>
<reference evidence="10" key="1">
    <citation type="submission" date="2018-12" db="EMBL/GenBank/DDBJ databases">
        <title>Tengunoibacter tsumagoiensis gen. nov., sp. nov., Dictyobacter kobayashii sp. nov., D. alpinus sp. nov., and D. joshuensis sp. nov. and description of Dictyobacteraceae fam. nov. within the order Ktedonobacterales isolated from Tengu-no-mugimeshi.</title>
        <authorList>
            <person name="Wang C.M."/>
            <person name="Zheng Y."/>
            <person name="Sakai Y."/>
            <person name="Toyoda A."/>
            <person name="Minakuchi Y."/>
            <person name="Abe K."/>
            <person name="Yokota A."/>
            <person name="Yabe S."/>
        </authorList>
    </citation>
    <scope>NUCLEOTIDE SEQUENCE [LARGE SCALE GENOMIC DNA]</scope>
    <source>
        <strain evidence="10">Uno11</strain>
    </source>
</reference>
<feature type="transmembrane region" description="Helical" evidence="7">
    <location>
        <begin position="92"/>
        <end position="118"/>
    </location>
</feature>
<dbReference type="InterPro" id="IPR000515">
    <property type="entry name" value="MetI-like"/>
</dbReference>
<dbReference type="PANTHER" id="PTHR30151:SF20">
    <property type="entry name" value="ABC TRANSPORTER PERMEASE PROTEIN HI_0355-RELATED"/>
    <property type="match status" value="1"/>
</dbReference>
<dbReference type="PANTHER" id="PTHR30151">
    <property type="entry name" value="ALKANE SULFONATE ABC TRANSPORTER-RELATED, MEMBRANE SUBUNIT"/>
    <property type="match status" value="1"/>
</dbReference>
<evidence type="ECO:0000256" key="2">
    <source>
        <dbReference type="ARBA" id="ARBA00022448"/>
    </source>
</evidence>
<gene>
    <name evidence="9" type="ORF">KDK_68370</name>
</gene>
<keyword evidence="3" id="KW-1003">Cell membrane</keyword>
<accession>A0A402AVC5</accession>
<evidence type="ECO:0000259" key="8">
    <source>
        <dbReference type="PROSITE" id="PS50928"/>
    </source>
</evidence>
<proteinExistence type="inferred from homology"/>
<keyword evidence="5 7" id="KW-1133">Transmembrane helix</keyword>
<dbReference type="PROSITE" id="PS50928">
    <property type="entry name" value="ABC_TM1"/>
    <property type="match status" value="1"/>
</dbReference>
<evidence type="ECO:0000313" key="9">
    <source>
        <dbReference type="EMBL" id="GCE23037.1"/>
    </source>
</evidence>
<comment type="similarity">
    <text evidence="7">Belongs to the binding-protein-dependent transport system permease family.</text>
</comment>
<evidence type="ECO:0000256" key="6">
    <source>
        <dbReference type="ARBA" id="ARBA00023136"/>
    </source>
</evidence>
<feature type="transmembrane region" description="Helical" evidence="7">
    <location>
        <begin position="219"/>
        <end position="241"/>
    </location>
</feature>
<keyword evidence="6 7" id="KW-0472">Membrane</keyword>
<evidence type="ECO:0000256" key="1">
    <source>
        <dbReference type="ARBA" id="ARBA00004651"/>
    </source>
</evidence>
<feature type="domain" description="ABC transmembrane type-1" evidence="8">
    <location>
        <begin position="58"/>
        <end position="242"/>
    </location>
</feature>
<keyword evidence="2 7" id="KW-0813">Transport</keyword>
<dbReference type="AlphaFoldDB" id="A0A402AVC5"/>
<feature type="transmembrane region" description="Helical" evidence="7">
    <location>
        <begin position="66"/>
        <end position="85"/>
    </location>
</feature>
<comment type="subcellular location">
    <subcellularLocation>
        <location evidence="1 7">Cell membrane</location>
        <topology evidence="1 7">Multi-pass membrane protein</topology>
    </subcellularLocation>
</comment>
<evidence type="ECO:0000256" key="5">
    <source>
        <dbReference type="ARBA" id="ARBA00022989"/>
    </source>
</evidence>
<dbReference type="RefSeq" id="WP_126556540.1">
    <property type="nucleotide sequence ID" value="NZ_BIFS01000002.1"/>
</dbReference>
<dbReference type="EMBL" id="BIFS01000002">
    <property type="protein sequence ID" value="GCE23037.1"/>
    <property type="molecule type" value="Genomic_DNA"/>
</dbReference>
<evidence type="ECO:0000256" key="3">
    <source>
        <dbReference type="ARBA" id="ARBA00022475"/>
    </source>
</evidence>
<dbReference type="Pfam" id="PF00528">
    <property type="entry name" value="BPD_transp_1"/>
    <property type="match status" value="1"/>
</dbReference>
<dbReference type="GO" id="GO:0005886">
    <property type="term" value="C:plasma membrane"/>
    <property type="evidence" value="ECO:0007669"/>
    <property type="project" value="UniProtKB-SubCell"/>
</dbReference>
<dbReference type="OrthoDB" id="9804353at2"/>
<sequence length="267" mass="29443">MKLRRIASYGPAFVLAFALLLIWELYVQAGSIDQLILPAPSTIGSALLDNSSTILDHTLQTLEETILGLAIATVLGVLFTILMDFSSWIRKAVYPLLIISQTIPIIALAPLLLIWFGFGITPKIIVVVLYCFFPITVACADGLLSTDKDLYRLLRSMDANRWQILWMLRLPAALPSFFSGLRIAATYSVTAAIFGEFVGAEKGLGIYIEMATNAHAIRLVFAAIVVTALLSLLLFGCISLIEWLALPWYHLSAVKTLQEYHAEKTQP</sequence>
<dbReference type="Proteomes" id="UP000287188">
    <property type="component" value="Unassembled WGS sequence"/>
</dbReference>
<dbReference type="GO" id="GO:0055085">
    <property type="term" value="P:transmembrane transport"/>
    <property type="evidence" value="ECO:0007669"/>
    <property type="project" value="InterPro"/>
</dbReference>
<evidence type="ECO:0000256" key="4">
    <source>
        <dbReference type="ARBA" id="ARBA00022692"/>
    </source>
</evidence>